<evidence type="ECO:0000256" key="2">
    <source>
        <dbReference type="ARBA" id="ARBA00011245"/>
    </source>
</evidence>
<comment type="caution">
    <text evidence="5">The sequence shown here is derived from an EMBL/GenBank/DDBJ whole genome shotgun (WGS) entry which is preliminary data.</text>
</comment>
<dbReference type="Gene3D" id="2.70.98.10">
    <property type="match status" value="1"/>
</dbReference>
<evidence type="ECO:0000256" key="4">
    <source>
        <dbReference type="SAM" id="MobiDB-lite"/>
    </source>
</evidence>
<dbReference type="OrthoDB" id="9791280at2"/>
<proteinExistence type="predicted"/>
<dbReference type="AlphaFoldDB" id="M7NGK2"/>
<dbReference type="InterPro" id="IPR014718">
    <property type="entry name" value="GH-type_carb-bd"/>
</dbReference>
<dbReference type="GO" id="GO:0030246">
    <property type="term" value="F:carbohydrate binding"/>
    <property type="evidence" value="ECO:0007669"/>
    <property type="project" value="InterPro"/>
</dbReference>
<reference evidence="5 6" key="1">
    <citation type="journal article" date="2013" name="Genome Announc.">
        <title>Draft Genome Sequence of Cesiribacter andamanensis Strain AMV16T, Isolated from a Soil Sample from a Mud Volcano in the Andaman Islands, India.</title>
        <authorList>
            <person name="Shivaji S."/>
            <person name="Ara S."/>
            <person name="Begum Z."/>
            <person name="Srinivas T.N."/>
            <person name="Singh A."/>
            <person name="Kumar Pinnaka A."/>
        </authorList>
    </citation>
    <scope>NUCLEOTIDE SEQUENCE [LARGE SCALE GENOMIC DNA]</scope>
    <source>
        <strain evidence="5 6">AMV16</strain>
    </source>
</reference>
<evidence type="ECO:0000256" key="3">
    <source>
        <dbReference type="ARBA" id="ARBA00022837"/>
    </source>
</evidence>
<evidence type="ECO:0000313" key="6">
    <source>
        <dbReference type="Proteomes" id="UP000011910"/>
    </source>
</evidence>
<organism evidence="5 6">
    <name type="scientific">Cesiribacter andamanensis AMV16</name>
    <dbReference type="NCBI Taxonomy" id="1279009"/>
    <lineage>
        <taxon>Bacteria</taxon>
        <taxon>Pseudomonadati</taxon>
        <taxon>Bacteroidota</taxon>
        <taxon>Cytophagia</taxon>
        <taxon>Cytophagales</taxon>
        <taxon>Cesiribacteraceae</taxon>
        <taxon>Cesiribacter</taxon>
    </lineage>
</organism>
<keyword evidence="6" id="KW-1185">Reference proteome</keyword>
<dbReference type="Proteomes" id="UP000011910">
    <property type="component" value="Unassembled WGS sequence"/>
</dbReference>
<keyword evidence="3" id="KW-0106">Calcium</keyword>
<evidence type="ECO:0000313" key="5">
    <source>
        <dbReference type="EMBL" id="EMR00965.1"/>
    </source>
</evidence>
<gene>
    <name evidence="5" type="ORF">ADICEAN_03907</name>
</gene>
<evidence type="ECO:0000256" key="1">
    <source>
        <dbReference type="ARBA" id="ARBA00001913"/>
    </source>
</evidence>
<comment type="cofactor">
    <cofactor evidence="1">
        <name>Ca(2+)</name>
        <dbReference type="ChEBI" id="CHEBI:29108"/>
    </cofactor>
</comment>
<comment type="subunit">
    <text evidence="2">Monomer.</text>
</comment>
<feature type="region of interest" description="Disordered" evidence="4">
    <location>
        <begin position="173"/>
        <end position="196"/>
    </location>
</feature>
<name>M7NGK2_9BACT</name>
<protein>
    <recommendedName>
        <fullName evidence="7">Aldose 1-epimerase</fullName>
    </recommendedName>
</protein>
<dbReference type="RefSeq" id="WP_009197284.1">
    <property type="nucleotide sequence ID" value="NZ_AODQ01000161.1"/>
</dbReference>
<dbReference type="STRING" id="1279009.ADICEAN_03907"/>
<evidence type="ECO:0008006" key="7">
    <source>
        <dbReference type="Google" id="ProtNLM"/>
    </source>
</evidence>
<sequence>MQPSPPNPTPLRLQNASTLLEVDLWGGAITRFQLLPDGVNPLSFRFGPEQMPSNNQGGAPYQGHFLCLGRWGEPSEGEKAAGMPNHGQFANIRWEAEEGENEHICLMKAAAPLEGLRLQRRVQLDAHSAIFAVEEKVRNTYPPGPPLQHGAASYPGGPLSGWAAAGRLQCRPGLRPAAGPRSQPGAALASRAYQRG</sequence>
<accession>M7NGK2</accession>
<dbReference type="EMBL" id="AODQ01000161">
    <property type="protein sequence ID" value="EMR00965.1"/>
    <property type="molecule type" value="Genomic_DNA"/>
</dbReference>